<dbReference type="PANTHER" id="PTHR14614">
    <property type="entry name" value="HEPATOCELLULAR CARCINOMA-ASSOCIATED ANTIGEN"/>
    <property type="match status" value="1"/>
</dbReference>
<proteinExistence type="predicted"/>
<dbReference type="GO" id="GO:0032259">
    <property type="term" value="P:methylation"/>
    <property type="evidence" value="ECO:0007669"/>
    <property type="project" value="UniProtKB-KW"/>
</dbReference>
<evidence type="ECO:0000313" key="2">
    <source>
        <dbReference type="Proteomes" id="UP001596119"/>
    </source>
</evidence>
<dbReference type="InterPro" id="IPR029063">
    <property type="entry name" value="SAM-dependent_MTases_sf"/>
</dbReference>
<gene>
    <name evidence="1" type="ORF">ACFQH9_18255</name>
</gene>
<keyword evidence="1" id="KW-0489">Methyltransferase</keyword>
<dbReference type="RefSeq" id="WP_379567346.1">
    <property type="nucleotide sequence ID" value="NZ_JBHSQK010000044.1"/>
</dbReference>
<keyword evidence="1" id="KW-0808">Transferase</keyword>
<protein>
    <submittedName>
        <fullName evidence="1">Class I SAM-dependent methyltransferase</fullName>
    </submittedName>
</protein>
<dbReference type="InterPro" id="IPR019410">
    <property type="entry name" value="Methyltransf_16"/>
</dbReference>
<dbReference type="SUPFAM" id="SSF53335">
    <property type="entry name" value="S-adenosyl-L-methionine-dependent methyltransferases"/>
    <property type="match status" value="1"/>
</dbReference>
<dbReference type="EMBL" id="JBHSQK010000044">
    <property type="protein sequence ID" value="MFC5950216.1"/>
    <property type="molecule type" value="Genomic_DNA"/>
</dbReference>
<dbReference type="GO" id="GO:0008168">
    <property type="term" value="F:methyltransferase activity"/>
    <property type="evidence" value="ECO:0007669"/>
    <property type="project" value="UniProtKB-KW"/>
</dbReference>
<dbReference type="CDD" id="cd02440">
    <property type="entry name" value="AdoMet_MTases"/>
    <property type="match status" value="1"/>
</dbReference>
<sequence length="239" mass="24933">MPSATSGFTLYGDVPDAGVPSGLTGVGHSSVDLPTGRIELVHPSDALDQIYAQNFGKDGTEPPYWAQPWPSGIELAETVARADVAGARVLELGCGLALPSLAAAQGGARVLATDHAPGALAFAAHNARRNGIRLEVAQCDWSDPWSAIAGAPWDLVLAADVLYGHDFLDALAGLLPRLVCGTGEIWLADQGRPPARDFLAGCERWATVGTTGTAHPEVSVHRLRRHAAPAGRPTATQRS</sequence>
<dbReference type="Proteomes" id="UP001596119">
    <property type="component" value="Unassembled WGS sequence"/>
</dbReference>
<name>A0ABW1IC28_9PSEU</name>
<evidence type="ECO:0000313" key="1">
    <source>
        <dbReference type="EMBL" id="MFC5950216.1"/>
    </source>
</evidence>
<reference evidence="2" key="1">
    <citation type="journal article" date="2019" name="Int. J. Syst. Evol. Microbiol.">
        <title>The Global Catalogue of Microorganisms (GCM) 10K type strain sequencing project: providing services to taxonomists for standard genome sequencing and annotation.</title>
        <authorList>
            <consortium name="The Broad Institute Genomics Platform"/>
            <consortium name="The Broad Institute Genome Sequencing Center for Infectious Disease"/>
            <person name="Wu L."/>
            <person name="Ma J."/>
        </authorList>
    </citation>
    <scope>NUCLEOTIDE SEQUENCE [LARGE SCALE GENOMIC DNA]</scope>
    <source>
        <strain evidence="2">CGMCC 4.7397</strain>
    </source>
</reference>
<accession>A0ABW1IC28</accession>
<dbReference type="Pfam" id="PF10294">
    <property type="entry name" value="Methyltransf_16"/>
    <property type="match status" value="1"/>
</dbReference>
<keyword evidence="2" id="KW-1185">Reference proteome</keyword>
<comment type="caution">
    <text evidence="1">The sequence shown here is derived from an EMBL/GenBank/DDBJ whole genome shotgun (WGS) entry which is preliminary data.</text>
</comment>
<dbReference type="PANTHER" id="PTHR14614:SF132">
    <property type="entry name" value="PROTEIN-LYSINE METHYLTRANSFERASE C42C1.13"/>
    <property type="match status" value="1"/>
</dbReference>
<organism evidence="1 2">
    <name type="scientific">Pseudonocardia lutea</name>
    <dbReference type="NCBI Taxonomy" id="2172015"/>
    <lineage>
        <taxon>Bacteria</taxon>
        <taxon>Bacillati</taxon>
        <taxon>Actinomycetota</taxon>
        <taxon>Actinomycetes</taxon>
        <taxon>Pseudonocardiales</taxon>
        <taxon>Pseudonocardiaceae</taxon>
        <taxon>Pseudonocardia</taxon>
    </lineage>
</organism>
<dbReference type="Gene3D" id="3.40.50.150">
    <property type="entry name" value="Vaccinia Virus protein VP39"/>
    <property type="match status" value="1"/>
</dbReference>